<feature type="compositionally biased region" description="Polar residues" evidence="7">
    <location>
        <begin position="57"/>
        <end position="66"/>
    </location>
</feature>
<dbReference type="GO" id="GO:0030968">
    <property type="term" value="P:endoplasmic reticulum unfolded protein response"/>
    <property type="evidence" value="ECO:0007669"/>
    <property type="project" value="TreeGrafter"/>
</dbReference>
<comment type="similarity">
    <text evidence="2">Belongs to the bZIP family. ATF subfamily.</text>
</comment>
<dbReference type="ExpressionAtlas" id="A0A3Q0KPL8">
    <property type="expression patterns" value="baseline"/>
</dbReference>
<dbReference type="STRING" id="6183.A0A3Q0KPL8"/>
<dbReference type="Gene3D" id="1.20.5.170">
    <property type="match status" value="1"/>
</dbReference>
<dbReference type="PANTHER" id="PTHR46164:SF3">
    <property type="entry name" value="ATF6, ISOFORM C"/>
    <property type="match status" value="1"/>
</dbReference>
<dbReference type="GO" id="GO:0000978">
    <property type="term" value="F:RNA polymerase II cis-regulatory region sequence-specific DNA binding"/>
    <property type="evidence" value="ECO:0007669"/>
    <property type="project" value="TreeGrafter"/>
</dbReference>
<dbReference type="WBParaSite" id="Smp_147990.3">
    <property type="protein sequence ID" value="Smp_147990.3"/>
    <property type="gene ID" value="Smp_147990"/>
</dbReference>
<dbReference type="PANTHER" id="PTHR46164">
    <property type="entry name" value="ATF6, ISOFORM C"/>
    <property type="match status" value="1"/>
</dbReference>
<evidence type="ECO:0000259" key="8">
    <source>
        <dbReference type="PROSITE" id="PS50217"/>
    </source>
</evidence>
<evidence type="ECO:0000256" key="5">
    <source>
        <dbReference type="ARBA" id="ARBA00023163"/>
    </source>
</evidence>
<keyword evidence="5" id="KW-0804">Transcription</keyword>
<dbReference type="AlphaFoldDB" id="A0A3Q0KPL8"/>
<dbReference type="InterPro" id="IPR004827">
    <property type="entry name" value="bZIP"/>
</dbReference>
<reference evidence="9" key="1">
    <citation type="submission" date="2018-12" db="UniProtKB">
        <authorList>
            <consortium name="WormBaseParasite"/>
        </authorList>
    </citation>
    <scope>IDENTIFICATION</scope>
    <source>
        <strain evidence="9">Puerto Rican</strain>
    </source>
</reference>
<feature type="region of interest" description="Disordered" evidence="7">
    <location>
        <begin position="46"/>
        <end position="66"/>
    </location>
</feature>
<organism evidence="9">
    <name type="scientific">Schistosoma mansoni</name>
    <name type="common">Blood fluke</name>
    <dbReference type="NCBI Taxonomy" id="6183"/>
    <lineage>
        <taxon>Eukaryota</taxon>
        <taxon>Metazoa</taxon>
        <taxon>Spiralia</taxon>
        <taxon>Lophotrochozoa</taxon>
        <taxon>Platyhelminthes</taxon>
        <taxon>Trematoda</taxon>
        <taxon>Digenea</taxon>
        <taxon>Strigeidida</taxon>
        <taxon>Schistosomatoidea</taxon>
        <taxon>Schistosomatidae</taxon>
        <taxon>Schistosoma</taxon>
    </lineage>
</organism>
<dbReference type="SMART" id="SM00338">
    <property type="entry name" value="BRLZ"/>
    <property type="match status" value="1"/>
</dbReference>
<evidence type="ECO:0000256" key="6">
    <source>
        <dbReference type="ARBA" id="ARBA00023242"/>
    </source>
</evidence>
<dbReference type="Pfam" id="PF00170">
    <property type="entry name" value="bZIP_1"/>
    <property type="match status" value="1"/>
</dbReference>
<dbReference type="GO" id="GO:0005634">
    <property type="term" value="C:nucleus"/>
    <property type="evidence" value="ECO:0007669"/>
    <property type="project" value="TreeGrafter"/>
</dbReference>
<name>A0A3Q0KPL8_SCHMA</name>
<evidence type="ECO:0000256" key="4">
    <source>
        <dbReference type="ARBA" id="ARBA00023125"/>
    </source>
</evidence>
<dbReference type="GO" id="GO:0000981">
    <property type="term" value="F:DNA-binding transcription factor activity, RNA polymerase II-specific"/>
    <property type="evidence" value="ECO:0007669"/>
    <property type="project" value="TreeGrafter"/>
</dbReference>
<evidence type="ECO:0000256" key="3">
    <source>
        <dbReference type="ARBA" id="ARBA00023015"/>
    </source>
</evidence>
<protein>
    <submittedName>
        <fullName evidence="9">BZIP domain-containing protein</fullName>
    </submittedName>
</protein>
<comment type="subcellular location">
    <subcellularLocation>
        <location evidence="1">Membrane</location>
        <topology evidence="1">Single-pass membrane protein</topology>
    </subcellularLocation>
</comment>
<accession>A0A3Q0KPL8</accession>
<evidence type="ECO:0000256" key="7">
    <source>
        <dbReference type="SAM" id="MobiDB-lite"/>
    </source>
</evidence>
<dbReference type="SUPFAM" id="SSF57959">
    <property type="entry name" value="Leucine zipper domain"/>
    <property type="match status" value="1"/>
</dbReference>
<keyword evidence="4" id="KW-0238">DNA-binding</keyword>
<dbReference type="InParanoid" id="A0A3Q0KPL8"/>
<sequence length="873" mass="97350">MACDSLLGLEDAMDMFLQSADLFNDIDMGEFDIALKASELLENSDSDSGISVAGEKQSINQETNVRPSNTGADYVLTDAVDAKTHVSDILHASNKYCGNQVMSSSESVPVNIPSSNPTIPKFKRIIVNSVGERRLLHNSSLNVNSGVGHNLPISGVLQQSEHFGVPVKTMPSCITPLFESPNTSLGSSANSPTKSGMDCRSLDKLFPAVDGVNEIYEYCKNSTPSDPSLWQHSKSISSTSYPDSVFGSNSQFSPTSFLDVQDFSGPNESIITHTDLERIRKKQERMIKNRQAACLSRLRKKEYLERLEMKFEQLKRENLSLWRQNEEWRARCFRLERCIEDLQSRLPSSINSENLTVKSRSFEISSDEASNISSHTDKQITPREACSKTVSVHTLKPLNEVTVGYKSNVLLSRLPRLSDLGKSKTVSVQHLKNCQNVAPTQKTTYFTSVNSPRTFKWDSSSKRLLLTSKVDVESHSQSSSHQSQLKSITKTLISPQRIVRTVSHRSKVIATTSLLVMCGLFAMNIVPLSDLSSGLGFIPSRSMSYDGDSLATGKFAFGYPRVWSSVPHLPTGRRLLLNIPPTQEEDILTNDNLLQNASNNKFLFSGKFSTNHSTNNCGPNKNMSCSENSLLTDPGQIFQGWIKRHAVSTSNQSSIYRLLLTSSLHSLKAFEHRQRIVSSSKSLEQNISHTQKPAFLPMKHLNNSSPKSISPSRKESLEHFSARKISSFILNVTTESSPSNFPPPHRPAILRKYDLQDNIKESDPYIHPAVHAFEKLFNVVNRRNDTAYIVFLNRDHFLLPSVDPLPANMKQKITFLLPAHSVINGSSVDGEDNYYGSSNSILTMLQLDCEIMNATLLQSPVYNFHEKHTPNNH</sequence>
<proteinExistence type="inferred from homology"/>
<evidence type="ECO:0000256" key="1">
    <source>
        <dbReference type="ARBA" id="ARBA00004167"/>
    </source>
</evidence>
<evidence type="ECO:0000256" key="2">
    <source>
        <dbReference type="ARBA" id="ARBA00009050"/>
    </source>
</evidence>
<keyword evidence="6" id="KW-0539">Nucleus</keyword>
<dbReference type="InterPro" id="IPR046347">
    <property type="entry name" value="bZIP_sf"/>
</dbReference>
<dbReference type="CDD" id="cd14700">
    <property type="entry name" value="bZIP_ATF6"/>
    <property type="match status" value="1"/>
</dbReference>
<dbReference type="PROSITE" id="PS50217">
    <property type="entry name" value="BZIP"/>
    <property type="match status" value="1"/>
</dbReference>
<dbReference type="GO" id="GO:0016020">
    <property type="term" value="C:membrane"/>
    <property type="evidence" value="ECO:0007669"/>
    <property type="project" value="UniProtKB-SubCell"/>
</dbReference>
<feature type="domain" description="BZIP" evidence="8">
    <location>
        <begin position="281"/>
        <end position="342"/>
    </location>
</feature>
<keyword evidence="3" id="KW-0805">Transcription regulation</keyword>
<dbReference type="InterPro" id="IPR051882">
    <property type="entry name" value="ATF_bZIP_TF"/>
</dbReference>
<evidence type="ECO:0000313" key="9">
    <source>
        <dbReference type="WBParaSite" id="Smp_147990.3"/>
    </source>
</evidence>